<feature type="region of interest" description="Disordered" evidence="6">
    <location>
        <begin position="474"/>
        <end position="583"/>
    </location>
</feature>
<dbReference type="VEuPathDB" id="FungiDB:PSTT_01990"/>
<evidence type="ECO:0000256" key="1">
    <source>
        <dbReference type="ARBA" id="ARBA00004123"/>
    </source>
</evidence>
<feature type="compositionally biased region" description="Low complexity" evidence="6">
    <location>
        <begin position="521"/>
        <end position="538"/>
    </location>
</feature>
<keyword evidence="2" id="KW-0479">Metal-binding</keyword>
<feature type="compositionally biased region" description="Polar residues" evidence="6">
    <location>
        <begin position="553"/>
        <end position="567"/>
    </location>
</feature>
<feature type="region of interest" description="Disordered" evidence="6">
    <location>
        <begin position="352"/>
        <end position="372"/>
    </location>
</feature>
<evidence type="ECO:0000256" key="6">
    <source>
        <dbReference type="SAM" id="MobiDB-lite"/>
    </source>
</evidence>
<gene>
    <name evidence="8" type="ORF">PSTT_01990</name>
</gene>
<organism evidence="8 9">
    <name type="scientific">Puccinia striiformis</name>
    <dbReference type="NCBI Taxonomy" id="27350"/>
    <lineage>
        <taxon>Eukaryota</taxon>
        <taxon>Fungi</taxon>
        <taxon>Dikarya</taxon>
        <taxon>Basidiomycota</taxon>
        <taxon>Pucciniomycotina</taxon>
        <taxon>Pucciniomycetes</taxon>
        <taxon>Pucciniales</taxon>
        <taxon>Pucciniaceae</taxon>
        <taxon>Puccinia</taxon>
    </lineage>
</organism>
<proteinExistence type="predicted"/>
<keyword evidence="3" id="KW-0863">Zinc-finger</keyword>
<comment type="caution">
    <text evidence="8">The sequence shown here is derived from an EMBL/GenBank/DDBJ whole genome shotgun (WGS) entry which is preliminary data.</text>
</comment>
<protein>
    <recommendedName>
        <fullName evidence="7">PSP proline-rich domain-containing protein</fullName>
    </recommendedName>
</protein>
<dbReference type="EMBL" id="PKSL01000011">
    <property type="protein sequence ID" value="POW15625.1"/>
    <property type="molecule type" value="Genomic_DNA"/>
</dbReference>
<feature type="region of interest" description="Disordered" evidence="6">
    <location>
        <begin position="1"/>
        <end position="20"/>
    </location>
</feature>
<evidence type="ECO:0000256" key="2">
    <source>
        <dbReference type="ARBA" id="ARBA00022723"/>
    </source>
</evidence>
<evidence type="ECO:0000256" key="5">
    <source>
        <dbReference type="ARBA" id="ARBA00023242"/>
    </source>
</evidence>
<feature type="region of interest" description="Disordered" evidence="6">
    <location>
        <begin position="627"/>
        <end position="768"/>
    </location>
</feature>
<evidence type="ECO:0000313" key="9">
    <source>
        <dbReference type="Proteomes" id="UP000239156"/>
    </source>
</evidence>
<keyword evidence="5" id="KW-0539">Nucleus</keyword>
<dbReference type="InterPro" id="IPR006568">
    <property type="entry name" value="PSP_pro-rich"/>
</dbReference>
<dbReference type="AlphaFoldDB" id="A0A2S4W1F7"/>
<evidence type="ECO:0000259" key="7">
    <source>
        <dbReference type="Pfam" id="PF04046"/>
    </source>
</evidence>
<accession>A0A2S4W1F7</accession>
<feature type="compositionally biased region" description="Basic and acidic residues" evidence="6">
    <location>
        <begin position="682"/>
        <end position="720"/>
    </location>
</feature>
<dbReference type="GO" id="GO:0071013">
    <property type="term" value="C:catalytic step 2 spliceosome"/>
    <property type="evidence" value="ECO:0007669"/>
    <property type="project" value="TreeGrafter"/>
</dbReference>
<keyword evidence="4" id="KW-0862">Zinc</keyword>
<comment type="subcellular location">
    <subcellularLocation>
        <location evidence="1">Nucleus</location>
    </subcellularLocation>
</comment>
<dbReference type="Pfam" id="PF04046">
    <property type="entry name" value="PSP"/>
    <property type="match status" value="1"/>
</dbReference>
<feature type="compositionally biased region" description="Low complexity" evidence="6">
    <location>
        <begin position="495"/>
        <end position="507"/>
    </location>
</feature>
<feature type="region of interest" description="Disordered" evidence="6">
    <location>
        <begin position="219"/>
        <end position="255"/>
    </location>
</feature>
<reference evidence="8" key="1">
    <citation type="submission" date="2017-12" db="EMBL/GenBank/DDBJ databases">
        <title>Gene loss provides genomic basis for host adaptation in cereal stripe rust fungi.</title>
        <authorList>
            <person name="Xia C."/>
        </authorList>
    </citation>
    <scope>NUCLEOTIDE SEQUENCE [LARGE SCALE GENOMIC DNA]</scope>
    <source>
        <strain evidence="8">93-210</strain>
    </source>
</reference>
<feature type="domain" description="PSP proline-rich" evidence="7">
    <location>
        <begin position="270"/>
        <end position="318"/>
    </location>
</feature>
<dbReference type="VEuPathDB" id="FungiDB:PSHT_10456"/>
<feature type="region of interest" description="Disordered" evidence="6">
    <location>
        <begin position="388"/>
        <end position="438"/>
    </location>
</feature>
<dbReference type="PANTHER" id="PTHR13316">
    <property type="entry name" value="ZINC FINGER, CCHC DOMAIN CONTAINING 8"/>
    <property type="match status" value="1"/>
</dbReference>
<feature type="compositionally biased region" description="Pro residues" evidence="6">
    <location>
        <begin position="539"/>
        <end position="549"/>
    </location>
</feature>
<feature type="compositionally biased region" description="Basic and acidic residues" evidence="6">
    <location>
        <begin position="234"/>
        <end position="250"/>
    </location>
</feature>
<feature type="compositionally biased region" description="Acidic residues" evidence="6">
    <location>
        <begin position="363"/>
        <end position="372"/>
    </location>
</feature>
<evidence type="ECO:0000313" key="8">
    <source>
        <dbReference type="EMBL" id="POW15625.1"/>
    </source>
</evidence>
<dbReference type="GO" id="GO:0008270">
    <property type="term" value="F:zinc ion binding"/>
    <property type="evidence" value="ECO:0007669"/>
    <property type="project" value="UniProtKB-KW"/>
</dbReference>
<keyword evidence="9" id="KW-1185">Reference proteome</keyword>
<evidence type="ECO:0000256" key="4">
    <source>
        <dbReference type="ARBA" id="ARBA00022833"/>
    </source>
</evidence>
<feature type="compositionally biased region" description="Pro residues" evidence="6">
    <location>
        <begin position="410"/>
        <end position="436"/>
    </location>
</feature>
<dbReference type="Proteomes" id="UP000239156">
    <property type="component" value="Unassembled WGS sequence"/>
</dbReference>
<dbReference type="PANTHER" id="PTHR13316:SF0">
    <property type="entry name" value="ZINC FINGER CCHC DOMAIN-CONTAINING PROTEIN 8"/>
    <property type="match status" value="1"/>
</dbReference>
<evidence type="ECO:0000256" key="3">
    <source>
        <dbReference type="ARBA" id="ARBA00022771"/>
    </source>
</evidence>
<sequence>MNNEPRATAAGEGQASGTTNQLQTEADNLYQQKIYETYCQQAYYNQQLYQQQQQSPVCQDFSQQYYPTYYDPLQQFNLLNQFSPSPLASQFELFSSYNPSLQQLQYYDPFSPGIAQLHQQQQIQAAPYHQEPFFYDQEPLPQEILQASQLAQLSTIPQYQYSSQARQVLGTRTEDKALHPLEIRRCFNCGDSSHALIGCPEARNEPLIRLTKQIFQAHTNSNQPENGGPDDEQGQQHEEKHRTSRLKDISSEESIQEAVDRRRTLATSYRPGKVSAALREALFWEQSRGLPDENYLDPYRPMPWFQWMEKWGYPPGYAIPLDAQHGPFQSILERIEQSHKDDDWDSAGILEMHRGQSPGEGDSSSEYDQAEEEEEILRMLVPGYEALGKSTIPLPPEGTPLDNTSFPEPTLLPPLPNTPPPPSPPPPPPPQSPPTIPLKRLIKYQGGNFSSDRLPVYNGQMVSTQHYLDYSSGKHAFSSKHSQQKWKNGPKRNHPYNNYQQHPQYQQQHHHHHQDVNSVFPSISISSGSPTSSTTSSPAPKPPQHPPNSHPQDISSLVSSSIGGQRQSCKDGKQQQAKNPSRLIKQKWKDAALTFAATKAHQALPPPVSNHVGLSHNVVLNKVVPSTSETSSSTTSLLPPPASKNKSSPTKRFYFDSDQPSPVAHHSFENENLLNYDDDHDSELHDGNPQEREDQDREHQERDHYQQEQRQNREYSERIFRHNRRALSPSDHSFKDPRYQQRGSPYPTHHHHQNNNNQAFKSGNSKRLRSSNYAQLVPQQQQPNSRRNFRRNQGFETGTDLVILIGVGGKRGNSPLKIRLLLSLIIDMYIHICLLRANGWAFTLS</sequence>
<name>A0A2S4W1F7_9BASI</name>
<dbReference type="GO" id="GO:0003723">
    <property type="term" value="F:RNA binding"/>
    <property type="evidence" value="ECO:0007669"/>
    <property type="project" value="TreeGrafter"/>
</dbReference>
<feature type="compositionally biased region" description="Low complexity" evidence="6">
    <location>
        <begin position="627"/>
        <end position="637"/>
    </location>
</feature>
<dbReference type="InterPro" id="IPR052115">
    <property type="entry name" value="NEXT_complex_subunit_ZCCHC8"/>
</dbReference>
<feature type="compositionally biased region" description="Basic residues" evidence="6">
    <location>
        <begin position="482"/>
        <end position="494"/>
    </location>
</feature>